<proteinExistence type="predicted"/>
<feature type="region of interest" description="Disordered" evidence="1">
    <location>
        <begin position="127"/>
        <end position="151"/>
    </location>
</feature>
<reference evidence="2" key="1">
    <citation type="submission" date="2022-03" db="EMBL/GenBank/DDBJ databases">
        <authorList>
            <person name="Brunel B."/>
        </authorList>
    </citation>
    <scope>NUCLEOTIDE SEQUENCE</scope>
    <source>
        <strain evidence="2">STM4922sample</strain>
    </source>
</reference>
<accession>A0ABN8JXU9</accession>
<sequence length="151" mass="16964">MRPGMRASFSNPPAIGKWRATFGHVPASNPEHMCSLCDLRQRPRFVLTPTQYCQVLFEAEAAVLFRAVRRKWRRYCDSSPVNHANADVPRLCHAFRNHVSKVMQIALSNPASPGELALALATKLPMSQSAGSSRPLGKPVWVEQPRRTYRP</sequence>
<keyword evidence="3" id="KW-1185">Reference proteome</keyword>
<evidence type="ECO:0000313" key="3">
    <source>
        <dbReference type="Proteomes" id="UP001152604"/>
    </source>
</evidence>
<protein>
    <submittedName>
        <fullName evidence="2">Uncharacterized protein</fullName>
    </submittedName>
</protein>
<comment type="caution">
    <text evidence="2">The sequence shown here is derived from an EMBL/GenBank/DDBJ whole genome shotgun (WGS) entry which is preliminary data.</text>
</comment>
<evidence type="ECO:0000256" key="1">
    <source>
        <dbReference type="SAM" id="MobiDB-lite"/>
    </source>
</evidence>
<name>A0ABN8JXU9_9HYPH</name>
<dbReference type="EMBL" id="CAKXZS010000024">
    <property type="protein sequence ID" value="CAH2402812.1"/>
    <property type="molecule type" value="Genomic_DNA"/>
</dbReference>
<evidence type="ECO:0000313" key="2">
    <source>
        <dbReference type="EMBL" id="CAH2402812.1"/>
    </source>
</evidence>
<gene>
    <name evidence="2" type="ORF">MES4922_300068</name>
</gene>
<organism evidence="2 3">
    <name type="scientific">Mesorhizobium ventifaucium</name>
    <dbReference type="NCBI Taxonomy" id="666020"/>
    <lineage>
        <taxon>Bacteria</taxon>
        <taxon>Pseudomonadati</taxon>
        <taxon>Pseudomonadota</taxon>
        <taxon>Alphaproteobacteria</taxon>
        <taxon>Hyphomicrobiales</taxon>
        <taxon>Phyllobacteriaceae</taxon>
        <taxon>Mesorhizobium</taxon>
    </lineage>
</organism>
<dbReference type="Proteomes" id="UP001152604">
    <property type="component" value="Unassembled WGS sequence"/>
</dbReference>